<reference evidence="2" key="1">
    <citation type="submission" date="2016-11" db="EMBL/GenBank/DDBJ databases">
        <authorList>
            <person name="Varghese N."/>
            <person name="Submissions S."/>
        </authorList>
    </citation>
    <scope>NUCLEOTIDE SEQUENCE [LARGE SCALE GENOMIC DNA]</scope>
    <source>
        <strain evidence="2">DSM 19514</strain>
    </source>
</reference>
<gene>
    <name evidence="1" type="ORF">SAMN02745225_02341</name>
</gene>
<dbReference type="AlphaFoldDB" id="A0A1M4YHC1"/>
<name>A0A1M4YHC1_9ACTN</name>
<dbReference type="Proteomes" id="UP000184295">
    <property type="component" value="Unassembled WGS sequence"/>
</dbReference>
<feature type="non-terminal residue" evidence="1">
    <location>
        <position position="70"/>
    </location>
</feature>
<keyword evidence="2" id="KW-1185">Reference proteome</keyword>
<evidence type="ECO:0000313" key="1">
    <source>
        <dbReference type="EMBL" id="SHF05234.1"/>
    </source>
</evidence>
<proteinExistence type="predicted"/>
<accession>A0A1M4YHC1</accession>
<protein>
    <submittedName>
        <fullName evidence="1">Uncharacterized protein</fullName>
    </submittedName>
</protein>
<dbReference type="EMBL" id="FQUL01000071">
    <property type="protein sequence ID" value="SHF05234.1"/>
    <property type="molecule type" value="Genomic_DNA"/>
</dbReference>
<evidence type="ECO:0000313" key="2">
    <source>
        <dbReference type="Proteomes" id="UP000184295"/>
    </source>
</evidence>
<sequence length="70" mass="7361">MLNTLPPLHRLLDELEVQAEEAGTRDAVLGAACSLSYRGKGGLAGVATADVPPVLCRKVIEGQQHVVVLL</sequence>
<organism evidence="1 2">
    <name type="scientific">Ferrithrix thermotolerans DSM 19514</name>
    <dbReference type="NCBI Taxonomy" id="1121881"/>
    <lineage>
        <taxon>Bacteria</taxon>
        <taxon>Bacillati</taxon>
        <taxon>Actinomycetota</taxon>
        <taxon>Acidimicrobiia</taxon>
        <taxon>Acidimicrobiales</taxon>
        <taxon>Acidimicrobiaceae</taxon>
        <taxon>Ferrithrix</taxon>
    </lineage>
</organism>